<accession>A0A5B7GTJ3</accession>
<proteinExistence type="predicted"/>
<organism evidence="1 2">
    <name type="scientific">Portunus trituberculatus</name>
    <name type="common">Swimming crab</name>
    <name type="synonym">Neptunus trituberculatus</name>
    <dbReference type="NCBI Taxonomy" id="210409"/>
    <lineage>
        <taxon>Eukaryota</taxon>
        <taxon>Metazoa</taxon>
        <taxon>Ecdysozoa</taxon>
        <taxon>Arthropoda</taxon>
        <taxon>Crustacea</taxon>
        <taxon>Multicrustacea</taxon>
        <taxon>Malacostraca</taxon>
        <taxon>Eumalacostraca</taxon>
        <taxon>Eucarida</taxon>
        <taxon>Decapoda</taxon>
        <taxon>Pleocyemata</taxon>
        <taxon>Brachyura</taxon>
        <taxon>Eubrachyura</taxon>
        <taxon>Portunoidea</taxon>
        <taxon>Portunidae</taxon>
        <taxon>Portuninae</taxon>
        <taxon>Portunus</taxon>
    </lineage>
</organism>
<evidence type="ECO:0000313" key="1">
    <source>
        <dbReference type="EMBL" id="MPC60886.1"/>
    </source>
</evidence>
<evidence type="ECO:0000313" key="2">
    <source>
        <dbReference type="Proteomes" id="UP000324222"/>
    </source>
</evidence>
<sequence>MQGVVGVKGSGGGKDSCDIRIQKVGRFYPVYGDSVGGAVPVYGDGLPGAAQGTVGALVWLREEGLTASTRMNTCEQSARSWLTKVFPGEG</sequence>
<gene>
    <name evidence="1" type="ORF">E2C01_054946</name>
</gene>
<protein>
    <submittedName>
        <fullName evidence="1">Uncharacterized protein</fullName>
    </submittedName>
</protein>
<dbReference type="AlphaFoldDB" id="A0A5B7GTJ3"/>
<keyword evidence="2" id="KW-1185">Reference proteome</keyword>
<dbReference type="Proteomes" id="UP000324222">
    <property type="component" value="Unassembled WGS sequence"/>
</dbReference>
<dbReference type="EMBL" id="VSRR010018004">
    <property type="protein sequence ID" value="MPC60886.1"/>
    <property type="molecule type" value="Genomic_DNA"/>
</dbReference>
<reference evidence="1 2" key="1">
    <citation type="submission" date="2019-05" db="EMBL/GenBank/DDBJ databases">
        <title>Another draft genome of Portunus trituberculatus and its Hox gene families provides insights of decapod evolution.</title>
        <authorList>
            <person name="Jeong J.-H."/>
            <person name="Song I."/>
            <person name="Kim S."/>
            <person name="Choi T."/>
            <person name="Kim D."/>
            <person name="Ryu S."/>
            <person name="Kim W."/>
        </authorList>
    </citation>
    <scope>NUCLEOTIDE SEQUENCE [LARGE SCALE GENOMIC DNA]</scope>
    <source>
        <tissue evidence="1">Muscle</tissue>
    </source>
</reference>
<comment type="caution">
    <text evidence="1">The sequence shown here is derived from an EMBL/GenBank/DDBJ whole genome shotgun (WGS) entry which is preliminary data.</text>
</comment>
<name>A0A5B7GTJ3_PORTR</name>